<evidence type="ECO:0000256" key="1">
    <source>
        <dbReference type="ARBA" id="ARBA00004496"/>
    </source>
</evidence>
<dbReference type="SMART" id="SM00320">
    <property type="entry name" value="WD40"/>
    <property type="match status" value="4"/>
</dbReference>
<keyword evidence="3" id="KW-0853">WD repeat</keyword>
<organism evidence="7 8">
    <name type="scientific">Dicentrarchus labrax</name>
    <name type="common">European seabass</name>
    <name type="synonym">Morone labrax</name>
    <dbReference type="NCBI Taxonomy" id="13489"/>
    <lineage>
        <taxon>Eukaryota</taxon>
        <taxon>Metazoa</taxon>
        <taxon>Chordata</taxon>
        <taxon>Craniata</taxon>
        <taxon>Vertebrata</taxon>
        <taxon>Euteleostomi</taxon>
        <taxon>Actinopterygii</taxon>
        <taxon>Neopterygii</taxon>
        <taxon>Teleostei</taxon>
        <taxon>Neoteleostei</taxon>
        <taxon>Acanthomorphata</taxon>
        <taxon>Eupercaria</taxon>
        <taxon>Moronidae</taxon>
        <taxon>Dicentrarchus</taxon>
    </lineage>
</organism>
<evidence type="ECO:0000256" key="6">
    <source>
        <dbReference type="SAM" id="SignalP"/>
    </source>
</evidence>
<dbReference type="Gene3D" id="2.130.10.10">
    <property type="entry name" value="YVTN repeat-like/Quinoprotein amine dehydrogenase"/>
    <property type="match status" value="2"/>
</dbReference>
<proteinExistence type="predicted"/>
<name>A0A8P4G9M5_DICLA</name>
<evidence type="ECO:0000256" key="5">
    <source>
        <dbReference type="SAM" id="MobiDB-lite"/>
    </source>
</evidence>
<dbReference type="PANTHER" id="PTHR12442">
    <property type="entry name" value="DYNEIN INTERMEDIATE CHAIN"/>
    <property type="match status" value="1"/>
</dbReference>
<reference evidence="7" key="2">
    <citation type="submission" date="2025-09" db="UniProtKB">
        <authorList>
            <consortium name="Ensembl"/>
        </authorList>
    </citation>
    <scope>IDENTIFICATION</scope>
</reference>
<dbReference type="GO" id="GO:0045504">
    <property type="term" value="F:dynein heavy chain binding"/>
    <property type="evidence" value="ECO:0007669"/>
    <property type="project" value="TreeGrafter"/>
</dbReference>
<dbReference type="InterPro" id="IPR036322">
    <property type="entry name" value="WD40_repeat_dom_sf"/>
</dbReference>
<keyword evidence="2" id="KW-0963">Cytoplasm</keyword>
<dbReference type="GO" id="GO:0045503">
    <property type="term" value="F:dynein light chain binding"/>
    <property type="evidence" value="ECO:0007669"/>
    <property type="project" value="TreeGrafter"/>
</dbReference>
<dbReference type="AlphaFoldDB" id="A0A8P4G9M5"/>
<feature type="region of interest" description="Disordered" evidence="5">
    <location>
        <begin position="28"/>
        <end position="60"/>
    </location>
</feature>
<comment type="subcellular location">
    <subcellularLocation>
        <location evidence="1">Cytoplasm</location>
    </subcellularLocation>
</comment>
<feature type="region of interest" description="Disordered" evidence="5">
    <location>
        <begin position="612"/>
        <end position="632"/>
    </location>
</feature>
<evidence type="ECO:0000313" key="7">
    <source>
        <dbReference type="Ensembl" id="ENSDLAP00005075291.1"/>
    </source>
</evidence>
<keyword evidence="6" id="KW-0732">Signal</keyword>
<protein>
    <submittedName>
        <fullName evidence="7">Dynein axonemal intermediate chain 3</fullName>
    </submittedName>
</protein>
<evidence type="ECO:0000313" key="8">
    <source>
        <dbReference type="Proteomes" id="UP000694389"/>
    </source>
</evidence>
<dbReference type="InterPro" id="IPR015943">
    <property type="entry name" value="WD40/YVTN_repeat-like_dom_sf"/>
</dbReference>
<reference evidence="7" key="1">
    <citation type="submission" date="2025-08" db="UniProtKB">
        <authorList>
            <consortium name="Ensembl"/>
        </authorList>
    </citation>
    <scope>IDENTIFICATION</scope>
</reference>
<dbReference type="SUPFAM" id="SSF50978">
    <property type="entry name" value="WD40 repeat-like"/>
    <property type="match status" value="1"/>
</dbReference>
<accession>A0A8P4G9M5</accession>
<keyword evidence="4" id="KW-0677">Repeat</keyword>
<feature type="signal peptide" evidence="6">
    <location>
        <begin position="1"/>
        <end position="20"/>
    </location>
</feature>
<dbReference type="InterPro" id="IPR050687">
    <property type="entry name" value="Dynein_IC"/>
</dbReference>
<dbReference type="GeneTree" id="ENSGT00940000156924"/>
<sequence length="910" mass="103524">MQHHMLLNLFVNFLPLVSEAILRAKMPPKRPKSAISSAGSKGRAKGKKSQSPTLVEKPGHPEDIFPMVLTSATQELFGCLADEDVTGESPYKLLKKDDIIQDIKTRAAVSDFSPVKQIVLDYPEDELLLVYDRDFTYEQCFYLVLTPEAKDRILNPPEPETSQVLENVVNKTPEPKEWISLGSELEIDEESIKETREKLWYKFSRVRRKFGVPVCFSDRNTADAKDGYLECASYQDSRFSIKQMQRDCGMQAVPRLQSSSAQTQWKFQRNIFTQYVPRELSDEEKENILQFESLNNFCNSVTPRVLQALQQEEIMNGFFDDWKALGAAAEDGDWSGKVSEGLMLYQAFTDQKYTKDKKISSINWHPTIYGVLAVALTEQKEERTKDSTTFVVTPSVILFYSFSDPSIPQLLLECPDDIFAFEFCPSDPNIIVGGCINGQVVLWDISAHVTHLLGTQPGSKKVSVSTDTFDLDDNQENKTPVVRYCAVSALESRHKAPITDVQWLPPTFEVTRSGLPVENKYNISVQVVTCSPDCTIMFWDLRMQRLLSHSATDRKQSVDQKTQMTPYSVPDTFKHLDRTWKPLFRVSLPKIDTSGEYAPLKFSLEHYTCNGNTGRTTEEDNENDDGDSSKVIPDYSQLRVPSAKTATILEDVNTKLYIGTEDGEIVHTDWKLEKDDSGRLQSAKPLHCFNIHHWLVNTVQRSPFYKDIILTTGGWNFAIWKEGVMDGPIVLSPSSEQVCTSGCWSLSRPAVFFIGKDDGSIEVWNLMEKTSEPAQVHAHITNAKITCIKPWTASSKQHFLTVTDDIGMVRVLEIPKVLYVPTRNESLSVKKYFELEEERLNDFLKREELWAQQKREAEELKRKTEPDKPAKSLEVNEEVNMKEYKDYMTLEESILKGIGLWPAAADKQNT</sequence>
<evidence type="ECO:0000256" key="3">
    <source>
        <dbReference type="ARBA" id="ARBA00022574"/>
    </source>
</evidence>
<dbReference type="PANTHER" id="PTHR12442:SF5">
    <property type="entry name" value="DYNEIN AXONEMAL INTERMEDIATE CHAIN 3"/>
    <property type="match status" value="1"/>
</dbReference>
<feature type="chain" id="PRO_5035851854" evidence="6">
    <location>
        <begin position="21"/>
        <end position="910"/>
    </location>
</feature>
<dbReference type="GO" id="GO:0036156">
    <property type="term" value="C:inner dynein arm"/>
    <property type="evidence" value="ECO:0007669"/>
    <property type="project" value="TreeGrafter"/>
</dbReference>
<evidence type="ECO:0000256" key="4">
    <source>
        <dbReference type="ARBA" id="ARBA00022737"/>
    </source>
</evidence>
<keyword evidence="8" id="KW-1185">Reference proteome</keyword>
<evidence type="ECO:0000256" key="2">
    <source>
        <dbReference type="ARBA" id="ARBA00022490"/>
    </source>
</evidence>
<dbReference type="InterPro" id="IPR001680">
    <property type="entry name" value="WD40_rpt"/>
</dbReference>
<dbReference type="Proteomes" id="UP000694389">
    <property type="component" value="Unassembled WGS sequence"/>
</dbReference>
<dbReference type="Ensembl" id="ENSDLAT00005087388.1">
    <property type="protein sequence ID" value="ENSDLAP00005075291.1"/>
    <property type="gene ID" value="ENSDLAG00005019962.2"/>
</dbReference>
<dbReference type="GO" id="GO:0060294">
    <property type="term" value="P:cilium movement involved in cell motility"/>
    <property type="evidence" value="ECO:0007669"/>
    <property type="project" value="TreeGrafter"/>
</dbReference>
<dbReference type="GO" id="GO:0036159">
    <property type="term" value="P:inner dynein arm assembly"/>
    <property type="evidence" value="ECO:0007669"/>
    <property type="project" value="TreeGrafter"/>
</dbReference>